<name>A0ACB9VJ96_9CETA</name>
<sequence>MWLQTAAHQGAKGCRLSSEREEIEEAKALTWPAHTSMDGLDSSGDRYESMGFVPFPAMYPIPKYAVHADETEPVLAAVPDVDESMGLPGSLIPTFGVCSSVSMMLCGVRQSGYVCLLGSCPGHCISGESETRVDISMYGGGVLEMCNFNTSDSWKKSDNWIDRKKGDEDAPRRPLLGILTIVGSISAHKSQPLCTSTVCVPSECGVTWLPIFHFIAHGAGKLLQRLPRSPESVKISEATSGMEIPRSMSSSVTPGEDSDLASDPNSSYQTSTVLPLDDKQPRRGHGPLLEKGFQTFDKEAYLVNENCQLLGDVRPHTPPLPPNVPLSDYLPWKIARASANRQRSWVISPPVPVGTHVGCEIQTRKLSQGGRRWLEPIRLAKQTFP</sequence>
<gene>
    <name evidence="1" type="ORF">MJG53_000589</name>
</gene>
<proteinExistence type="predicted"/>
<evidence type="ECO:0000313" key="1">
    <source>
        <dbReference type="EMBL" id="KAI4589540.1"/>
    </source>
</evidence>
<dbReference type="Proteomes" id="UP001057279">
    <property type="component" value="Linkage Group LG01"/>
</dbReference>
<dbReference type="EMBL" id="CM043026">
    <property type="protein sequence ID" value="KAI4589540.1"/>
    <property type="molecule type" value="Genomic_DNA"/>
</dbReference>
<comment type="caution">
    <text evidence="1">The sequence shown here is derived from an EMBL/GenBank/DDBJ whole genome shotgun (WGS) entry which is preliminary data.</text>
</comment>
<organism evidence="1 2">
    <name type="scientific">Ovis ammon polii x Ovis aries</name>
    <dbReference type="NCBI Taxonomy" id="2918886"/>
    <lineage>
        <taxon>Eukaryota</taxon>
        <taxon>Metazoa</taxon>
        <taxon>Chordata</taxon>
        <taxon>Craniata</taxon>
        <taxon>Vertebrata</taxon>
        <taxon>Euteleostomi</taxon>
        <taxon>Mammalia</taxon>
        <taxon>Eutheria</taxon>
        <taxon>Laurasiatheria</taxon>
        <taxon>Artiodactyla</taxon>
        <taxon>Ruminantia</taxon>
        <taxon>Pecora</taxon>
        <taxon>Bovidae</taxon>
        <taxon>Caprinae</taxon>
        <taxon>Ovis</taxon>
    </lineage>
</organism>
<protein>
    <submittedName>
        <fullName evidence="1">Uncharacterized protein</fullName>
    </submittedName>
</protein>
<reference evidence="1" key="1">
    <citation type="submission" date="2022-03" db="EMBL/GenBank/DDBJ databases">
        <title>Genomic analyses of argali, domestic sheep and their hybrids provide insights into chromosomal evolution, heterosis and genetic basis of agronomic traits.</title>
        <authorList>
            <person name="Li M."/>
        </authorList>
    </citation>
    <scope>NUCLEOTIDE SEQUENCE</scope>
    <source>
        <strain evidence="1">F1 hybrid</strain>
    </source>
</reference>
<evidence type="ECO:0000313" key="2">
    <source>
        <dbReference type="Proteomes" id="UP001057279"/>
    </source>
</evidence>
<keyword evidence="2" id="KW-1185">Reference proteome</keyword>
<accession>A0ACB9VJ96</accession>